<dbReference type="InterPro" id="IPR036875">
    <property type="entry name" value="Znf_CCHC_sf"/>
</dbReference>
<evidence type="ECO:0000256" key="2">
    <source>
        <dbReference type="SAM" id="Coils"/>
    </source>
</evidence>
<dbReference type="InterPro" id="IPR001878">
    <property type="entry name" value="Znf_CCHC"/>
</dbReference>
<dbReference type="InterPro" id="IPR041588">
    <property type="entry name" value="Integrase_H2C2"/>
</dbReference>
<dbReference type="PROSITE" id="PS50158">
    <property type="entry name" value="ZF_CCHC"/>
    <property type="match status" value="1"/>
</dbReference>
<reference evidence="5 6" key="1">
    <citation type="submission" date="2020-06" db="EMBL/GenBank/DDBJ databases">
        <authorList>
            <person name="Li R."/>
            <person name="Bekaert M."/>
        </authorList>
    </citation>
    <scope>NUCLEOTIDE SEQUENCE [LARGE SCALE GENOMIC DNA]</scope>
    <source>
        <strain evidence="6">wild</strain>
    </source>
</reference>
<dbReference type="SUPFAM" id="SSF57756">
    <property type="entry name" value="Retrovirus zinc finger-like domains"/>
    <property type="match status" value="1"/>
</dbReference>
<keyword evidence="6" id="KW-1185">Reference proteome</keyword>
<dbReference type="Pfam" id="PF17921">
    <property type="entry name" value="Integrase_H2C2"/>
    <property type="match status" value="1"/>
</dbReference>
<dbReference type="PANTHER" id="PTHR37984:SF15">
    <property type="entry name" value="INTEGRASE CATALYTIC DOMAIN-CONTAINING PROTEIN"/>
    <property type="match status" value="1"/>
</dbReference>
<dbReference type="InterPro" id="IPR013087">
    <property type="entry name" value="Znf_C2H2_type"/>
</dbReference>
<evidence type="ECO:0000259" key="3">
    <source>
        <dbReference type="PROSITE" id="PS50157"/>
    </source>
</evidence>
<evidence type="ECO:0008006" key="7">
    <source>
        <dbReference type="Google" id="ProtNLM"/>
    </source>
</evidence>
<accession>A0A6J8CJI0</accession>
<keyword evidence="2" id="KW-0175">Coiled coil</keyword>
<dbReference type="Gene3D" id="4.10.60.10">
    <property type="entry name" value="Zinc finger, CCHC-type"/>
    <property type="match status" value="1"/>
</dbReference>
<sequence>MPNCAPPPHFNENITPLPNTNNYAVNRRPDVPATNKNTYKKPPVYDGTSSWQDYLVQFELLGKRNQWTQEDKAMELATSLRGAAVSILSDLGVQDRENYNCLVTALAARFEPTNQSEIFRSKVKSRVREKGESLPELAQDVKRLVRFAYPTAGVEIRDQLALDCFIDSLGDAEMQWSVHQNGPKSVDHAVSVALKYEAFYASRKKQGMPRPVRAQSEIEAEQNETAVAVRKVEQTLEKLTQLVGAANKNKGQGNYNKCHYCGGQGHFRKNCNKRKKDLENNVRQYQINQNTNSNAEGYNRSRNRTRLEIRVAEKVFVPAESEIVIKSFVEGDSFDDCLVLIEPVSPSMSEQGLLVARTIAKSKNGFVPLRLINISKQPQVLQKNMQAAVCEPVGSIYSSEGEYGEINKICVEKVPNVELPEYMEPILKSCDGLSNEQMIKVKQLLAKHLNVFAKSKTDLGRTDLITHKINTGNAAPIKQAPRRIPLAKRDAAEKELQCMIECEVVEPSKSPWSANCVLVEKRDKSLRQESKDSLLFASEQSVSVLRAVSNVPDNDVEISTWFQNKSLTEIAESQDKDYVLSDIINLKEIFPSRPKWENISNKCPEIKAYWSLWNMLVLRNKILYFKFIETDNSVRLTLVLPQNLKSEILTMLHNDSCSGHLGINRTLARIRSRFFWPNLKQDVTRWCETCLVCQRRKGPYRKAKAGMKQYLMNMLRTVVPFTVYQCQKCPVGFPTAARLSSHEEQVHGPQDVCPFAGCRVSFPRQKPDRMHRHIQRVHPVLRRGSPVGQSVANGRRMKQRPVVGPTMVEAVVNEELPQIEYWAVPVPEESLTELEESLFSPPRKVLITDGLPDNVSDWEEPDVEWMELQGSPCMSILDAAVSAFGLTDMSSVWTSTVPCVSSGKCSPVVPPKPCFPVPVMSTVSSVSCSVPVMSTVPSVSCSVSVMSTVPSVSCSVPVMSTVPSVSCSVPVMSTVPSVSCSVPVMSTVPSASCSVPVKSTVPSVSCSPVPVMYTAVPDRVMSSETSSIDFLAARIPDFPRSPTEFVPAKIIPAARPVDRTTYDFEMQDPRLFFAGAPSSYVNSCRALRDIRNIDRITTNRSRRFVPVGFACMQKLERATLPDGTVYELTSTYVSDPSYKEIQTTDTQTPTTETCEIGVGCRPSLQLE</sequence>
<name>A0A6J8CJI0_MYTCO</name>
<proteinExistence type="predicted"/>
<dbReference type="Gene3D" id="1.10.340.70">
    <property type="match status" value="1"/>
</dbReference>
<keyword evidence="1" id="KW-0479">Metal-binding</keyword>
<feature type="domain" description="C2H2-type" evidence="3">
    <location>
        <begin position="724"/>
        <end position="752"/>
    </location>
</feature>
<feature type="coiled-coil region" evidence="2">
    <location>
        <begin position="229"/>
        <end position="288"/>
    </location>
</feature>
<dbReference type="OrthoDB" id="1934939at2759"/>
<protein>
    <recommendedName>
        <fullName evidence="7">CCHC-type domain-containing protein</fullName>
    </recommendedName>
</protein>
<dbReference type="AlphaFoldDB" id="A0A6J8CJI0"/>
<dbReference type="PROSITE" id="PS00028">
    <property type="entry name" value="ZINC_FINGER_C2H2_1"/>
    <property type="match status" value="1"/>
</dbReference>
<dbReference type="PROSITE" id="PS50157">
    <property type="entry name" value="ZINC_FINGER_C2H2_2"/>
    <property type="match status" value="1"/>
</dbReference>
<feature type="domain" description="CCHC-type" evidence="4">
    <location>
        <begin position="257"/>
        <end position="271"/>
    </location>
</feature>
<evidence type="ECO:0000256" key="1">
    <source>
        <dbReference type="PROSITE-ProRule" id="PRU00042"/>
    </source>
</evidence>
<dbReference type="Gene3D" id="3.10.10.10">
    <property type="entry name" value="HIV Type 1 Reverse Transcriptase, subunit A, domain 1"/>
    <property type="match status" value="1"/>
</dbReference>
<dbReference type="InterPro" id="IPR050951">
    <property type="entry name" value="Retrovirus_Pol_polyprotein"/>
</dbReference>
<dbReference type="Proteomes" id="UP000507470">
    <property type="component" value="Unassembled WGS sequence"/>
</dbReference>
<dbReference type="EMBL" id="CACVKT020005598">
    <property type="protein sequence ID" value="CAC5395931.1"/>
    <property type="molecule type" value="Genomic_DNA"/>
</dbReference>
<evidence type="ECO:0000313" key="6">
    <source>
        <dbReference type="Proteomes" id="UP000507470"/>
    </source>
</evidence>
<dbReference type="GO" id="GO:0008270">
    <property type="term" value="F:zinc ion binding"/>
    <property type="evidence" value="ECO:0007669"/>
    <property type="project" value="UniProtKB-KW"/>
</dbReference>
<evidence type="ECO:0000259" key="4">
    <source>
        <dbReference type="PROSITE" id="PS50158"/>
    </source>
</evidence>
<dbReference type="PANTHER" id="PTHR37984">
    <property type="entry name" value="PROTEIN CBG26694"/>
    <property type="match status" value="1"/>
</dbReference>
<keyword evidence="1" id="KW-0863">Zinc-finger</keyword>
<dbReference type="GO" id="GO:0003676">
    <property type="term" value="F:nucleic acid binding"/>
    <property type="evidence" value="ECO:0007669"/>
    <property type="project" value="InterPro"/>
</dbReference>
<gene>
    <name evidence="5" type="ORF">MCOR_30548</name>
</gene>
<dbReference type="SUPFAM" id="SSF56672">
    <property type="entry name" value="DNA/RNA polymerases"/>
    <property type="match status" value="1"/>
</dbReference>
<dbReference type="InterPro" id="IPR043502">
    <property type="entry name" value="DNA/RNA_pol_sf"/>
</dbReference>
<keyword evidence="1" id="KW-0862">Zinc</keyword>
<dbReference type="FunFam" id="1.10.340.70:FF:000001">
    <property type="entry name" value="Retrovirus-related Pol polyprotein from transposon gypsy-like Protein"/>
    <property type="match status" value="1"/>
</dbReference>
<evidence type="ECO:0000313" key="5">
    <source>
        <dbReference type="EMBL" id="CAC5395931.1"/>
    </source>
</evidence>
<organism evidence="5 6">
    <name type="scientific">Mytilus coruscus</name>
    <name type="common">Sea mussel</name>
    <dbReference type="NCBI Taxonomy" id="42192"/>
    <lineage>
        <taxon>Eukaryota</taxon>
        <taxon>Metazoa</taxon>
        <taxon>Spiralia</taxon>
        <taxon>Lophotrochozoa</taxon>
        <taxon>Mollusca</taxon>
        <taxon>Bivalvia</taxon>
        <taxon>Autobranchia</taxon>
        <taxon>Pteriomorphia</taxon>
        <taxon>Mytilida</taxon>
        <taxon>Mytiloidea</taxon>
        <taxon>Mytilidae</taxon>
        <taxon>Mytilinae</taxon>
        <taxon>Mytilus</taxon>
    </lineage>
</organism>